<organism evidence="12 13">
    <name type="scientific">Arsenicitalea aurantiaca</name>
    <dbReference type="NCBI Taxonomy" id="1783274"/>
    <lineage>
        <taxon>Bacteria</taxon>
        <taxon>Pseudomonadati</taxon>
        <taxon>Pseudomonadota</taxon>
        <taxon>Alphaproteobacteria</taxon>
        <taxon>Hyphomicrobiales</taxon>
        <taxon>Devosiaceae</taxon>
        <taxon>Arsenicitalea</taxon>
    </lineage>
</organism>
<dbReference type="AlphaFoldDB" id="A0A433XL14"/>
<dbReference type="SUPFAM" id="SSF53613">
    <property type="entry name" value="Ribokinase-like"/>
    <property type="match status" value="1"/>
</dbReference>
<evidence type="ECO:0000256" key="7">
    <source>
        <dbReference type="ARBA" id="ARBA00022842"/>
    </source>
</evidence>
<evidence type="ECO:0000256" key="1">
    <source>
        <dbReference type="ARBA" id="ARBA00005380"/>
    </source>
</evidence>
<dbReference type="HAMAP" id="MF_01987">
    <property type="entry name" value="Ribokinase"/>
    <property type="match status" value="1"/>
</dbReference>
<keyword evidence="4 10" id="KW-0547">Nucleotide-binding</keyword>
<keyword evidence="3 10" id="KW-0479">Metal-binding</keyword>
<dbReference type="GO" id="GO:0046872">
    <property type="term" value="F:metal ion binding"/>
    <property type="evidence" value="ECO:0007669"/>
    <property type="project" value="UniProtKB-KW"/>
</dbReference>
<feature type="binding site" evidence="10">
    <location>
        <position position="251"/>
    </location>
    <ligand>
        <name>K(+)</name>
        <dbReference type="ChEBI" id="CHEBI:29103"/>
    </ligand>
</feature>
<keyword evidence="5 10" id="KW-0418">Kinase</keyword>
<keyword evidence="13" id="KW-1185">Reference proteome</keyword>
<evidence type="ECO:0000256" key="3">
    <source>
        <dbReference type="ARBA" id="ARBA00022723"/>
    </source>
</evidence>
<feature type="binding site" evidence="10">
    <location>
        <begin position="40"/>
        <end position="44"/>
    </location>
    <ligand>
        <name>substrate</name>
    </ligand>
</feature>
<evidence type="ECO:0000256" key="8">
    <source>
        <dbReference type="ARBA" id="ARBA00022958"/>
    </source>
</evidence>
<dbReference type="InterPro" id="IPR011877">
    <property type="entry name" value="Ribokinase"/>
</dbReference>
<evidence type="ECO:0000256" key="2">
    <source>
        <dbReference type="ARBA" id="ARBA00022679"/>
    </source>
</evidence>
<evidence type="ECO:0000256" key="10">
    <source>
        <dbReference type="HAMAP-Rule" id="MF_01987"/>
    </source>
</evidence>
<feature type="binding site" evidence="10">
    <location>
        <position position="288"/>
    </location>
    <ligand>
        <name>K(+)</name>
        <dbReference type="ChEBI" id="CHEBI:29103"/>
    </ligand>
</feature>
<feature type="binding site" evidence="10">
    <location>
        <begin position="12"/>
        <end position="14"/>
    </location>
    <ligand>
        <name>substrate</name>
    </ligand>
</feature>
<feature type="binding site" evidence="10">
    <location>
        <begin position="223"/>
        <end position="228"/>
    </location>
    <ligand>
        <name>ATP</name>
        <dbReference type="ChEBI" id="CHEBI:30616"/>
    </ligand>
</feature>
<comment type="cofactor">
    <cofactor evidence="10">
        <name>Mg(2+)</name>
        <dbReference type="ChEBI" id="CHEBI:18420"/>
    </cofactor>
</comment>
<keyword evidence="2 10" id="KW-0808">Transferase</keyword>
<comment type="subunit">
    <text evidence="10">Homodimer.</text>
</comment>
<dbReference type="InterPro" id="IPR011611">
    <property type="entry name" value="PfkB_dom"/>
</dbReference>
<keyword evidence="7 10" id="KW-0460">Magnesium</keyword>
<dbReference type="GO" id="GO:0005829">
    <property type="term" value="C:cytosol"/>
    <property type="evidence" value="ECO:0007669"/>
    <property type="project" value="TreeGrafter"/>
</dbReference>
<dbReference type="InterPro" id="IPR029056">
    <property type="entry name" value="Ribokinase-like"/>
</dbReference>
<dbReference type="PRINTS" id="PR00990">
    <property type="entry name" value="RIBOKINASE"/>
</dbReference>
<dbReference type="Gene3D" id="3.40.1190.20">
    <property type="match status" value="1"/>
</dbReference>
<feature type="binding site" evidence="10">
    <location>
        <position position="285"/>
    </location>
    <ligand>
        <name>K(+)</name>
        <dbReference type="ChEBI" id="CHEBI:29103"/>
    </ligand>
</feature>
<dbReference type="Proteomes" id="UP000281547">
    <property type="component" value="Unassembled WGS sequence"/>
</dbReference>
<comment type="caution">
    <text evidence="12">The sequence shown here is derived from an EMBL/GenBank/DDBJ whole genome shotgun (WGS) entry which is preliminary data.</text>
</comment>
<comment type="catalytic activity">
    <reaction evidence="10">
        <text>2-deoxy-D-ribose + ATP = 2-deoxy-D-ribose 5-phosphate + ADP + H(+)</text>
        <dbReference type="Rhea" id="RHEA:30871"/>
        <dbReference type="ChEBI" id="CHEBI:15378"/>
        <dbReference type="ChEBI" id="CHEBI:30616"/>
        <dbReference type="ChEBI" id="CHEBI:62877"/>
        <dbReference type="ChEBI" id="CHEBI:90761"/>
        <dbReference type="ChEBI" id="CHEBI:456216"/>
        <dbReference type="EC" id="2.7.1.229"/>
    </reaction>
</comment>
<dbReference type="CDD" id="cd01174">
    <property type="entry name" value="ribokinase"/>
    <property type="match status" value="1"/>
</dbReference>
<comment type="similarity">
    <text evidence="10">Belongs to the carbohydrate kinase PfkB family. Deoxyribokinase subfamily.</text>
</comment>
<evidence type="ECO:0000256" key="4">
    <source>
        <dbReference type="ARBA" id="ARBA00022741"/>
    </source>
</evidence>
<feature type="site" description="Important for substrate specificity" evidence="10">
    <location>
        <position position="12"/>
    </location>
</feature>
<dbReference type="Pfam" id="PF00294">
    <property type="entry name" value="PfkB"/>
    <property type="match status" value="1"/>
</dbReference>
<evidence type="ECO:0000256" key="6">
    <source>
        <dbReference type="ARBA" id="ARBA00022840"/>
    </source>
</evidence>
<keyword evidence="10" id="KW-0963">Cytoplasm</keyword>
<feature type="binding site" evidence="10">
    <location>
        <position position="294"/>
    </location>
    <ligand>
        <name>K(+)</name>
        <dbReference type="ChEBI" id="CHEBI:29103"/>
    </ligand>
</feature>
<protein>
    <recommendedName>
        <fullName evidence="10">Deoxyribokinase</fullName>
        <shortName evidence="10">dRK</shortName>
        <ecNumber evidence="10">2.7.1.229</ecNumber>
    </recommendedName>
    <alternativeName>
        <fullName evidence="10">ATP:2-deoxy-D-ribose 5-phosphotransferase</fullName>
    </alternativeName>
</protein>
<dbReference type="EC" id="2.7.1.229" evidence="10"/>
<feature type="active site" description="Proton acceptor" evidence="10">
    <location>
        <position position="255"/>
    </location>
</feature>
<dbReference type="InterPro" id="IPR002173">
    <property type="entry name" value="Carboh/pur_kinase_PfkB_CS"/>
</dbReference>
<comment type="similarity">
    <text evidence="1">Belongs to the carbohydrate kinase pfkB family.</text>
</comment>
<dbReference type="EMBL" id="RZNJ01000001">
    <property type="protein sequence ID" value="RUT34772.1"/>
    <property type="molecule type" value="Genomic_DNA"/>
</dbReference>
<comment type="subcellular location">
    <subcellularLocation>
        <location evidence="10">Cytoplasm</location>
    </subcellularLocation>
</comment>
<proteinExistence type="inferred from homology"/>
<gene>
    <name evidence="12" type="primary">rbsK</name>
    <name evidence="10" type="synonym">deoK</name>
    <name evidence="12" type="ORF">EMQ25_02070</name>
</gene>
<evidence type="ECO:0000256" key="9">
    <source>
        <dbReference type="ARBA" id="ARBA00023277"/>
    </source>
</evidence>
<keyword evidence="6 10" id="KW-0067">ATP-binding</keyword>
<feature type="binding site" evidence="10">
    <location>
        <position position="255"/>
    </location>
    <ligand>
        <name>substrate</name>
    </ligand>
</feature>
<keyword evidence="8 10" id="KW-0630">Potassium</keyword>
<accession>A0A433XL14</accession>
<sequence length="310" mass="31414">MAGRIVVIGSNMIDLVTYARRMPERGETLEAERFQSGFGGKGANQAVAAALLGSEVAMIGRVGDDDFATGTLANFARHGIDATHVVRVPGVASGVAPILVEPGGENRILIAPGANAHLLPKDLLPARGLVEGAALAIFQLEIRTETVLAGLEMARKAGVATLLNPAPAPDAPLPEGMLGLVDHLVLNQSELAILSGLAPDAEIDVIDSANGLLARGVGRVVVTLGARGARLVGPEGVAVIAPVPVTALDTTGAGDAFIGAFAHFLVSGSPLETALAAASRYAALSVTRPGTQSSYADRASFARFSAGAVA</sequence>
<feature type="binding site" evidence="10">
    <location>
        <begin position="254"/>
        <end position="255"/>
    </location>
    <ligand>
        <name>ATP</name>
        <dbReference type="ChEBI" id="CHEBI:30616"/>
    </ligand>
</feature>
<feature type="binding site" evidence="10">
    <location>
        <position position="141"/>
    </location>
    <ligand>
        <name>substrate</name>
    </ligand>
</feature>
<dbReference type="OrthoDB" id="9775849at2"/>
<feature type="binding site" evidence="10">
    <location>
        <position position="187"/>
    </location>
    <ligand>
        <name>ATP</name>
        <dbReference type="ChEBI" id="CHEBI:30616"/>
    </ligand>
</feature>
<dbReference type="UniPathway" id="UPA00916">
    <property type="reaction ID" value="UER00889"/>
</dbReference>
<dbReference type="GO" id="GO:0004747">
    <property type="term" value="F:ribokinase activity"/>
    <property type="evidence" value="ECO:0007669"/>
    <property type="project" value="UniProtKB-UniRule"/>
</dbReference>
<dbReference type="InterPro" id="IPR002139">
    <property type="entry name" value="Ribo/fructo_kinase"/>
</dbReference>
<dbReference type="GO" id="GO:0019303">
    <property type="term" value="P:D-ribose catabolic process"/>
    <property type="evidence" value="ECO:0007669"/>
    <property type="project" value="UniProtKB-UniPathway"/>
</dbReference>
<dbReference type="GO" id="GO:0005524">
    <property type="term" value="F:ATP binding"/>
    <property type="evidence" value="ECO:0007669"/>
    <property type="project" value="UniProtKB-UniRule"/>
</dbReference>
<evidence type="ECO:0000259" key="11">
    <source>
        <dbReference type="Pfam" id="PF00294"/>
    </source>
</evidence>
<name>A0A433XL14_9HYPH</name>
<evidence type="ECO:0000256" key="5">
    <source>
        <dbReference type="ARBA" id="ARBA00022777"/>
    </source>
</evidence>
<dbReference type="PROSITE" id="PS00584">
    <property type="entry name" value="PFKB_KINASES_2"/>
    <property type="match status" value="1"/>
</dbReference>
<dbReference type="RefSeq" id="WP_127186891.1">
    <property type="nucleotide sequence ID" value="NZ_RZNJ01000001.1"/>
</dbReference>
<dbReference type="PANTHER" id="PTHR10584">
    <property type="entry name" value="SUGAR KINASE"/>
    <property type="match status" value="1"/>
</dbReference>
<evidence type="ECO:0000313" key="12">
    <source>
        <dbReference type="EMBL" id="RUT34772.1"/>
    </source>
</evidence>
<comment type="caution">
    <text evidence="10">Lacks conserved residue(s) required for the propagation of feature annotation.</text>
</comment>
<evidence type="ECO:0000313" key="13">
    <source>
        <dbReference type="Proteomes" id="UP000281547"/>
    </source>
</evidence>
<keyword evidence="9 10" id="KW-0119">Carbohydrate metabolism</keyword>
<reference evidence="12 13" key="1">
    <citation type="journal article" date="2016" name="Int. J. Syst. Evol. Microbiol.">
        <title>Arsenicitalea aurantiaca gen. nov., sp. nov., a new member of the family Hyphomicrobiaceae, isolated from high-arsenic sediment.</title>
        <authorList>
            <person name="Mu Y."/>
            <person name="Zhou L."/>
            <person name="Zeng X.C."/>
            <person name="Liu L."/>
            <person name="Pan Y."/>
            <person name="Chen X."/>
            <person name="Wang J."/>
            <person name="Li S."/>
            <person name="Li W.J."/>
            <person name="Wang Y."/>
        </authorList>
    </citation>
    <scope>NUCLEOTIDE SEQUENCE [LARGE SCALE GENOMIC DNA]</scope>
    <source>
        <strain evidence="12 13">42-50</strain>
    </source>
</reference>
<feature type="binding site" evidence="10">
    <location>
        <position position="290"/>
    </location>
    <ligand>
        <name>K(+)</name>
        <dbReference type="ChEBI" id="CHEBI:29103"/>
    </ligand>
</feature>
<feature type="binding site" evidence="10">
    <location>
        <position position="249"/>
    </location>
    <ligand>
        <name>K(+)</name>
        <dbReference type="ChEBI" id="CHEBI:29103"/>
    </ligand>
</feature>
<comment type="function">
    <text evidence="10">Catalyzes the ATP-dependent phosphorylation of 2-deoxy-D-ribose to 2-deoxy-D-ribose 5-phosphate (dRib-5P), allowing the use of deoxyribose as the sole carbon source.</text>
</comment>
<dbReference type="PANTHER" id="PTHR10584:SF166">
    <property type="entry name" value="RIBOKINASE"/>
    <property type="match status" value="1"/>
</dbReference>
<feature type="domain" description="Carbohydrate kinase PfkB" evidence="11">
    <location>
        <begin position="4"/>
        <end position="294"/>
    </location>
</feature>
<dbReference type="NCBIfam" id="TIGR02152">
    <property type="entry name" value="D_ribokin_bact"/>
    <property type="match status" value="1"/>
</dbReference>